<keyword evidence="3" id="KW-0805">Transcription regulation</keyword>
<evidence type="ECO:0000313" key="10">
    <source>
        <dbReference type="EMBL" id="PTL55485.1"/>
    </source>
</evidence>
<evidence type="ECO:0000256" key="1">
    <source>
        <dbReference type="ARBA" id="ARBA00022553"/>
    </source>
</evidence>
<dbReference type="GO" id="GO:0000976">
    <property type="term" value="F:transcription cis-regulatory region binding"/>
    <property type="evidence" value="ECO:0007669"/>
    <property type="project" value="TreeGrafter"/>
</dbReference>
<dbReference type="EMBL" id="PYYB01000003">
    <property type="protein sequence ID" value="PTL55485.1"/>
    <property type="molecule type" value="Genomic_DNA"/>
</dbReference>
<dbReference type="InterPro" id="IPR001789">
    <property type="entry name" value="Sig_transdc_resp-reg_receiver"/>
</dbReference>
<dbReference type="InterPro" id="IPR001867">
    <property type="entry name" value="OmpR/PhoB-type_DNA-bd"/>
</dbReference>
<evidence type="ECO:0000256" key="3">
    <source>
        <dbReference type="ARBA" id="ARBA00023015"/>
    </source>
</evidence>
<gene>
    <name evidence="10" type="ORF">C7Y72_17690</name>
</gene>
<evidence type="ECO:0000313" key="11">
    <source>
        <dbReference type="Proteomes" id="UP000240739"/>
    </source>
</evidence>
<dbReference type="PROSITE" id="PS51755">
    <property type="entry name" value="OMPR_PHOB"/>
    <property type="match status" value="1"/>
</dbReference>
<evidence type="ECO:0000256" key="2">
    <source>
        <dbReference type="ARBA" id="ARBA00023012"/>
    </source>
</evidence>
<dbReference type="AlphaFoldDB" id="A0A2T4UDD0"/>
<dbReference type="Pfam" id="PF00486">
    <property type="entry name" value="Trans_reg_C"/>
    <property type="match status" value="1"/>
</dbReference>
<name>A0A2T4UDD0_9ACTN</name>
<keyword evidence="11" id="KW-1185">Reference proteome</keyword>
<dbReference type="GO" id="GO:0005829">
    <property type="term" value="C:cytosol"/>
    <property type="evidence" value="ECO:0007669"/>
    <property type="project" value="TreeGrafter"/>
</dbReference>
<dbReference type="Gene3D" id="1.10.10.10">
    <property type="entry name" value="Winged helix-like DNA-binding domain superfamily/Winged helix DNA-binding domain"/>
    <property type="match status" value="1"/>
</dbReference>
<evidence type="ECO:0000256" key="7">
    <source>
        <dbReference type="PROSITE-ProRule" id="PRU01091"/>
    </source>
</evidence>
<dbReference type="SMART" id="SM00862">
    <property type="entry name" value="Trans_reg_C"/>
    <property type="match status" value="1"/>
</dbReference>
<evidence type="ECO:0000256" key="4">
    <source>
        <dbReference type="ARBA" id="ARBA00023125"/>
    </source>
</evidence>
<evidence type="ECO:0000259" key="9">
    <source>
        <dbReference type="PROSITE" id="PS51755"/>
    </source>
</evidence>
<dbReference type="SUPFAM" id="SSF52172">
    <property type="entry name" value="CheY-like"/>
    <property type="match status" value="1"/>
</dbReference>
<dbReference type="Pfam" id="PF00072">
    <property type="entry name" value="Response_reg"/>
    <property type="match status" value="1"/>
</dbReference>
<dbReference type="InterPro" id="IPR039420">
    <property type="entry name" value="WalR-like"/>
</dbReference>
<accession>A0A2T4UDD0</accession>
<dbReference type="RefSeq" id="WP_107570528.1">
    <property type="nucleotide sequence ID" value="NZ_PYYB01000003.1"/>
</dbReference>
<keyword evidence="2" id="KW-0902">Two-component regulatory system</keyword>
<feature type="domain" description="OmpR/PhoB-type" evidence="9">
    <location>
        <begin position="140"/>
        <end position="237"/>
    </location>
</feature>
<dbReference type="OrthoDB" id="5242634at2"/>
<dbReference type="InterPro" id="IPR036388">
    <property type="entry name" value="WH-like_DNA-bd_sf"/>
</dbReference>
<dbReference type="InterPro" id="IPR011006">
    <property type="entry name" value="CheY-like_superfamily"/>
</dbReference>
<keyword evidence="1 6" id="KW-0597">Phosphoprotein</keyword>
<reference evidence="10 11" key="1">
    <citation type="submission" date="2018-03" db="EMBL/GenBank/DDBJ databases">
        <title>Aquarubrobacter algicola gen. nov., sp. nov., a novel actinobacterium isolated from shallow eutrophic lake during the end of cyanobacterial harmful algal blooms.</title>
        <authorList>
            <person name="Chun S.J."/>
        </authorList>
    </citation>
    <scope>NUCLEOTIDE SEQUENCE [LARGE SCALE GENOMIC DNA]</scope>
    <source>
        <strain evidence="10 11">Seoho-28</strain>
    </source>
</reference>
<feature type="DNA-binding region" description="OmpR/PhoB-type" evidence="7">
    <location>
        <begin position="140"/>
        <end position="237"/>
    </location>
</feature>
<dbReference type="PROSITE" id="PS50110">
    <property type="entry name" value="RESPONSE_REGULATORY"/>
    <property type="match status" value="1"/>
</dbReference>
<evidence type="ECO:0000259" key="8">
    <source>
        <dbReference type="PROSITE" id="PS50110"/>
    </source>
</evidence>
<dbReference type="GO" id="GO:0006355">
    <property type="term" value="P:regulation of DNA-templated transcription"/>
    <property type="evidence" value="ECO:0007669"/>
    <property type="project" value="InterPro"/>
</dbReference>
<feature type="modified residue" description="4-aspartylphosphate" evidence="6">
    <location>
        <position position="59"/>
    </location>
</feature>
<dbReference type="PANTHER" id="PTHR48111:SF1">
    <property type="entry name" value="TWO-COMPONENT RESPONSE REGULATOR ORR33"/>
    <property type="match status" value="1"/>
</dbReference>
<sequence length="243" mass="26978">MSDNDQTATTILLVEDDDLTRRFLADNLTADGYDLLVAATATEGMRLAETRYPDVAILDVGLPDGTGLELLDRIRESDGVANRVDRDLPVMLLSGRAAEIDRIRGFQRGADDYVAKPYAYAELQVRIAALLRRAAVRRRGGRMRVGPIELDPGARLVRLNGELLHLSQKEFALLQALLEEPTRVRTKDELMQTVWGCRAIGTSRTLDSHACRLRHKLGRDGDRFIVNVWGVGYRLIDGPGPSS</sequence>
<feature type="domain" description="Response regulatory" evidence="8">
    <location>
        <begin position="10"/>
        <end position="131"/>
    </location>
</feature>
<dbReference type="SMART" id="SM00448">
    <property type="entry name" value="REC"/>
    <property type="match status" value="1"/>
</dbReference>
<dbReference type="Proteomes" id="UP000240739">
    <property type="component" value="Unassembled WGS sequence"/>
</dbReference>
<dbReference type="CDD" id="cd00383">
    <property type="entry name" value="trans_reg_C"/>
    <property type="match status" value="1"/>
</dbReference>
<organism evidence="10 11">
    <name type="scientific">Paraconexibacter algicola</name>
    <dbReference type="NCBI Taxonomy" id="2133960"/>
    <lineage>
        <taxon>Bacteria</taxon>
        <taxon>Bacillati</taxon>
        <taxon>Actinomycetota</taxon>
        <taxon>Thermoleophilia</taxon>
        <taxon>Solirubrobacterales</taxon>
        <taxon>Paraconexibacteraceae</taxon>
        <taxon>Paraconexibacter</taxon>
    </lineage>
</organism>
<dbReference type="Gene3D" id="3.40.50.2300">
    <property type="match status" value="1"/>
</dbReference>
<dbReference type="PANTHER" id="PTHR48111">
    <property type="entry name" value="REGULATOR OF RPOS"/>
    <property type="match status" value="1"/>
</dbReference>
<comment type="caution">
    <text evidence="10">The sequence shown here is derived from an EMBL/GenBank/DDBJ whole genome shotgun (WGS) entry which is preliminary data.</text>
</comment>
<protein>
    <submittedName>
        <fullName evidence="10">DNA-binding response regulator</fullName>
    </submittedName>
</protein>
<dbReference type="GO" id="GO:0032993">
    <property type="term" value="C:protein-DNA complex"/>
    <property type="evidence" value="ECO:0007669"/>
    <property type="project" value="TreeGrafter"/>
</dbReference>
<keyword evidence="5" id="KW-0804">Transcription</keyword>
<proteinExistence type="predicted"/>
<dbReference type="CDD" id="cd17574">
    <property type="entry name" value="REC_OmpR"/>
    <property type="match status" value="1"/>
</dbReference>
<evidence type="ECO:0000256" key="6">
    <source>
        <dbReference type="PROSITE-ProRule" id="PRU00169"/>
    </source>
</evidence>
<evidence type="ECO:0000256" key="5">
    <source>
        <dbReference type="ARBA" id="ARBA00023163"/>
    </source>
</evidence>
<dbReference type="GO" id="GO:0000156">
    <property type="term" value="F:phosphorelay response regulator activity"/>
    <property type="evidence" value="ECO:0007669"/>
    <property type="project" value="TreeGrafter"/>
</dbReference>
<keyword evidence="4 7" id="KW-0238">DNA-binding</keyword>